<feature type="transmembrane region" description="Helical" evidence="6">
    <location>
        <begin position="415"/>
        <end position="437"/>
    </location>
</feature>
<evidence type="ECO:0000259" key="7">
    <source>
        <dbReference type="SMART" id="SM00849"/>
    </source>
</evidence>
<evidence type="ECO:0000256" key="5">
    <source>
        <dbReference type="ARBA" id="ARBA00023136"/>
    </source>
</evidence>
<evidence type="ECO:0000256" key="6">
    <source>
        <dbReference type="SAM" id="Phobius"/>
    </source>
</evidence>
<dbReference type="NCBIfam" id="TIGR00361">
    <property type="entry name" value="ComEC_Rec2"/>
    <property type="match status" value="1"/>
</dbReference>
<gene>
    <name evidence="8" type="ORF">GCM10011613_15240</name>
</gene>
<keyword evidence="9" id="KW-1185">Reference proteome</keyword>
<feature type="transmembrane region" description="Helical" evidence="6">
    <location>
        <begin position="379"/>
        <end position="403"/>
    </location>
</feature>
<comment type="subcellular location">
    <subcellularLocation>
        <location evidence="1">Cell membrane</location>
        <topology evidence="1">Multi-pass membrane protein</topology>
    </subcellularLocation>
</comment>
<evidence type="ECO:0000256" key="1">
    <source>
        <dbReference type="ARBA" id="ARBA00004651"/>
    </source>
</evidence>
<dbReference type="Proteomes" id="UP000619761">
    <property type="component" value="Unassembled WGS sequence"/>
</dbReference>
<proteinExistence type="predicted"/>
<dbReference type="Gene3D" id="3.60.15.10">
    <property type="entry name" value="Ribonuclease Z/Hydroxyacylglutathione hydrolase-like"/>
    <property type="match status" value="1"/>
</dbReference>
<dbReference type="SMART" id="SM00849">
    <property type="entry name" value="Lactamase_B"/>
    <property type="match status" value="1"/>
</dbReference>
<dbReference type="InterPro" id="IPR036866">
    <property type="entry name" value="RibonucZ/Hydroxyglut_hydro"/>
</dbReference>
<reference evidence="9" key="1">
    <citation type="journal article" date="2019" name="Int. J. Syst. Evol. Microbiol.">
        <title>The Global Catalogue of Microorganisms (GCM) 10K type strain sequencing project: providing services to taxonomists for standard genome sequencing and annotation.</title>
        <authorList>
            <consortium name="The Broad Institute Genomics Platform"/>
            <consortium name="The Broad Institute Genome Sequencing Center for Infectious Disease"/>
            <person name="Wu L."/>
            <person name="Ma J."/>
        </authorList>
    </citation>
    <scope>NUCLEOTIDE SEQUENCE [LARGE SCALE GENOMIC DNA]</scope>
    <source>
        <strain evidence="9">KCTC 32239</strain>
    </source>
</reference>
<evidence type="ECO:0000313" key="8">
    <source>
        <dbReference type="EMBL" id="GGY71437.1"/>
    </source>
</evidence>
<evidence type="ECO:0000313" key="9">
    <source>
        <dbReference type="Proteomes" id="UP000619761"/>
    </source>
</evidence>
<dbReference type="InterPro" id="IPR035681">
    <property type="entry name" value="ComA-like_MBL"/>
</dbReference>
<dbReference type="RefSeq" id="WP_229837711.1">
    <property type="nucleotide sequence ID" value="NZ_BMYZ01000001.1"/>
</dbReference>
<dbReference type="Pfam" id="PF00753">
    <property type="entry name" value="Lactamase_B"/>
    <property type="match status" value="1"/>
</dbReference>
<dbReference type="InterPro" id="IPR052159">
    <property type="entry name" value="Competence_DNA_uptake"/>
</dbReference>
<keyword evidence="3 6" id="KW-0812">Transmembrane</keyword>
<accession>A0ABQ3AYL0</accession>
<feature type="transmembrane region" description="Helical" evidence="6">
    <location>
        <begin position="348"/>
        <end position="367"/>
    </location>
</feature>
<dbReference type="EMBL" id="BMYZ01000001">
    <property type="protein sequence ID" value="GGY71437.1"/>
    <property type="molecule type" value="Genomic_DNA"/>
</dbReference>
<comment type="caution">
    <text evidence="8">The sequence shown here is derived from an EMBL/GenBank/DDBJ whole genome shotgun (WGS) entry which is preliminary data.</text>
</comment>
<feature type="transmembrane region" description="Helical" evidence="6">
    <location>
        <begin position="47"/>
        <end position="65"/>
    </location>
</feature>
<dbReference type="InterPro" id="IPR004797">
    <property type="entry name" value="Competence_ComEC/Rec2"/>
</dbReference>
<keyword evidence="5 6" id="KW-0472">Membrane</keyword>
<name>A0ABQ3AYL0_9GAMM</name>
<sequence>MAILLFFCSGIIFVGCLPELPSLSFLLALLSGAFFCTFFLHKKFPFVLCLLFLLLGFCYGTWAGSRLLENQILPDLVERDLVIEGRVTGLPQENNRRQLFSFAVKQAYSAYDHSASFEHFPDKLNISSYSDLRVKTGEEWRLTVKLKRPRGFVNPGGFDYQASLLRRGVGATGYIRQDENLLLKPQPKFSIDVLRFELQQWLINKSQSTEKGILVALLVGDTSLVDRERWGEMIKTGTNHLIAISGLHLGFFAIVGFFIGNLIGRCVQIFWHKYPSVVSGYIFSVLFTFFYSLIAGFNIPTIRTLIMLVVVQLMLLWRRSFRARDSLLIALVLVLLYDPLAAYDIGFWLSFCAVGMLIFCFSGRIQITRRLGLMNSTRNYLIVFVKSQWVMFIGLLIPLAILIHTSSLLAPPANFVAIPLVTFFVVPCLIISALCHFSFPGLEDFFLHCAEWGMHLVHKWLNYLLIAGTGKLNPLINFNPCAIGVAVLSVFLILLPRGIGNKYIGAAGLILSLLVPLKSLPELQMLVFDVGQGTAVLVRTPNHQLLYDTGPLYTENFDAGSGIIVPYLQSQGIESLDVLVVSHNDQDHIGGLDGVLAATQVKKLWLGEPEKLQRNELGPGAENCHIQKPWQWDQINFQFVSWPIQPNAKANNHSCVLMVEFNGHRILLAGDIEKEVERNLVAQESLAPVDILLAPHHGSHTSSTAEFVARVRPQTVVYSAGFHNQHGHPHADIKARYDSVGAMPLNTALSGALEFTWQDDSLKIIQYRQSARRYWFDVNE</sequence>
<keyword evidence="2" id="KW-1003">Cell membrane</keyword>
<feature type="transmembrane region" description="Helical" evidence="6">
    <location>
        <begin position="241"/>
        <end position="264"/>
    </location>
</feature>
<evidence type="ECO:0000256" key="4">
    <source>
        <dbReference type="ARBA" id="ARBA00022989"/>
    </source>
</evidence>
<dbReference type="PANTHER" id="PTHR30619:SF1">
    <property type="entry name" value="RECOMBINATION PROTEIN 2"/>
    <property type="match status" value="1"/>
</dbReference>
<dbReference type="SUPFAM" id="SSF56281">
    <property type="entry name" value="Metallo-hydrolase/oxidoreductase"/>
    <property type="match status" value="1"/>
</dbReference>
<organism evidence="8 9">
    <name type="scientific">Cellvibrio zantedeschiae</name>
    <dbReference type="NCBI Taxonomy" id="1237077"/>
    <lineage>
        <taxon>Bacteria</taxon>
        <taxon>Pseudomonadati</taxon>
        <taxon>Pseudomonadota</taxon>
        <taxon>Gammaproteobacteria</taxon>
        <taxon>Cellvibrionales</taxon>
        <taxon>Cellvibrionaceae</taxon>
        <taxon>Cellvibrio</taxon>
    </lineage>
</organism>
<dbReference type="PANTHER" id="PTHR30619">
    <property type="entry name" value="DNA INTERNALIZATION/COMPETENCE PROTEIN COMEC/REC2"/>
    <property type="match status" value="1"/>
</dbReference>
<evidence type="ECO:0000256" key="2">
    <source>
        <dbReference type="ARBA" id="ARBA00022475"/>
    </source>
</evidence>
<feature type="domain" description="Metallo-beta-lactamase" evidence="7">
    <location>
        <begin position="532"/>
        <end position="722"/>
    </location>
</feature>
<dbReference type="Pfam" id="PF03772">
    <property type="entry name" value="Competence"/>
    <property type="match status" value="1"/>
</dbReference>
<keyword evidence="4 6" id="KW-1133">Transmembrane helix</keyword>
<dbReference type="InterPro" id="IPR025405">
    <property type="entry name" value="DUF4131"/>
</dbReference>
<evidence type="ECO:0000256" key="3">
    <source>
        <dbReference type="ARBA" id="ARBA00022692"/>
    </source>
</evidence>
<dbReference type="CDD" id="cd07731">
    <property type="entry name" value="ComA-like_MBL-fold"/>
    <property type="match status" value="1"/>
</dbReference>
<dbReference type="InterPro" id="IPR001279">
    <property type="entry name" value="Metallo-B-lactamas"/>
</dbReference>
<dbReference type="Pfam" id="PF13567">
    <property type="entry name" value="DUF4131"/>
    <property type="match status" value="1"/>
</dbReference>
<feature type="transmembrane region" description="Helical" evidence="6">
    <location>
        <begin position="276"/>
        <end position="294"/>
    </location>
</feature>
<feature type="transmembrane region" description="Helical" evidence="6">
    <location>
        <begin position="326"/>
        <end position="342"/>
    </location>
</feature>
<protein>
    <submittedName>
        <fullName evidence="8">DNA internalization-related competence protein ComEC/Rec2</fullName>
    </submittedName>
</protein>
<feature type="transmembrane region" description="Helical" evidence="6">
    <location>
        <begin position="475"/>
        <end position="494"/>
    </location>
</feature>
<dbReference type="InterPro" id="IPR004477">
    <property type="entry name" value="ComEC_N"/>
</dbReference>
<dbReference type="NCBIfam" id="TIGR00360">
    <property type="entry name" value="ComEC_N-term"/>
    <property type="match status" value="1"/>
</dbReference>